<feature type="compositionally biased region" description="Basic residues" evidence="1">
    <location>
        <begin position="463"/>
        <end position="472"/>
    </location>
</feature>
<feature type="compositionally biased region" description="Polar residues" evidence="1">
    <location>
        <begin position="50"/>
        <end position="59"/>
    </location>
</feature>
<dbReference type="InterPro" id="IPR043910">
    <property type="entry name" value="DUF5767"/>
</dbReference>
<feature type="region of interest" description="Disordered" evidence="1">
    <location>
        <begin position="353"/>
        <end position="402"/>
    </location>
</feature>
<reference evidence="2" key="1">
    <citation type="journal article" date="2020" name="Nature">
        <title>Giant virus diversity and host interactions through global metagenomics.</title>
        <authorList>
            <person name="Schulz F."/>
            <person name="Roux S."/>
            <person name="Paez-Espino D."/>
            <person name="Jungbluth S."/>
            <person name="Walsh D.A."/>
            <person name="Denef V.J."/>
            <person name="McMahon K.D."/>
            <person name="Konstantinidis K.T."/>
            <person name="Eloe-Fadrosh E.A."/>
            <person name="Kyrpides N.C."/>
            <person name="Woyke T."/>
        </authorList>
    </citation>
    <scope>NUCLEOTIDE SEQUENCE</scope>
    <source>
        <strain evidence="2">GVMAG-M-3300020185-18</strain>
    </source>
</reference>
<dbReference type="Pfam" id="PF19071">
    <property type="entry name" value="DUF5767"/>
    <property type="match status" value="1"/>
</dbReference>
<name>A0A6C0C3D8_9ZZZZ</name>
<organism evidence="2">
    <name type="scientific">viral metagenome</name>
    <dbReference type="NCBI Taxonomy" id="1070528"/>
    <lineage>
        <taxon>unclassified sequences</taxon>
        <taxon>metagenomes</taxon>
        <taxon>organismal metagenomes</taxon>
    </lineage>
</organism>
<protein>
    <submittedName>
        <fullName evidence="2">Uncharacterized protein</fullName>
    </submittedName>
</protein>
<feature type="region of interest" description="Disordered" evidence="1">
    <location>
        <begin position="42"/>
        <end position="62"/>
    </location>
</feature>
<dbReference type="EMBL" id="MN739324">
    <property type="protein sequence ID" value="QHS98822.1"/>
    <property type="molecule type" value="Genomic_DNA"/>
</dbReference>
<feature type="compositionally biased region" description="Pro residues" evidence="1">
    <location>
        <begin position="360"/>
        <end position="369"/>
    </location>
</feature>
<feature type="region of interest" description="Disordered" evidence="1">
    <location>
        <begin position="438"/>
        <end position="483"/>
    </location>
</feature>
<evidence type="ECO:0000256" key="1">
    <source>
        <dbReference type="SAM" id="MobiDB-lite"/>
    </source>
</evidence>
<dbReference type="AlphaFoldDB" id="A0A6C0C3D8"/>
<proteinExistence type="predicted"/>
<accession>A0A6C0C3D8</accession>
<sequence>MSEKISVNFSKPNLTVVDNSDPGTINIGSSLSGGAKSVNFGPGVEMLMNPNRQKSPSNRPKSDIALSDLQELDSLDLNEGKKSLKETRNNIFNIGGGFDKPGDNTPNKDITSNLSKPNVSFDIKENSTSNLGSNARKAATTATEDGFQTFNEIPINPTANPKQETPLSGKDLLREKFQYLRKLQALEKRGVELSKKYTMEDNLDEMKGEYSFLVKQKEKNNSVKFQGKMLMACVSGLEFLNSKFDPFDLKLDGWAEAVNENIEEYDDVFGELHEKYGEKAKMAPELKLLFMLGGSAAMLHMTNTMFKSAMPGMDDIMRQNPELMQQFTQAAVNTMGDQNPGFQGFMQGVMPQAPASEIPTRPPQGSPPRPPEHFRNNPPKMPKRSARPDVAVGRGADFNDAVNMDNSYENIKTKRVEMKGPSDIGDLLSGLKTKKVKMNEGGGSTISISELNEMHSMDLNSKQPKKSKRRKFSDKNTISLNLN</sequence>
<evidence type="ECO:0000313" key="2">
    <source>
        <dbReference type="EMBL" id="QHS98822.1"/>
    </source>
</evidence>